<keyword evidence="2" id="KW-1133">Transmembrane helix</keyword>
<dbReference type="EMBL" id="SSWH01000009">
    <property type="protein sequence ID" value="THJ65795.1"/>
    <property type="molecule type" value="Genomic_DNA"/>
</dbReference>
<gene>
    <name evidence="4" type="ORF">E8P82_10930</name>
</gene>
<reference evidence="4 5" key="1">
    <citation type="submission" date="2019-04" db="EMBL/GenBank/DDBJ databases">
        <authorList>
            <person name="Liu Q."/>
            <person name="Xin Y.-H."/>
        </authorList>
    </citation>
    <scope>NUCLEOTIDE SEQUENCE [LARGE SCALE GENOMIC DNA]</scope>
    <source>
        <strain evidence="4 5">AM23</strain>
    </source>
</reference>
<dbReference type="Gene3D" id="3.30.70.2390">
    <property type="match status" value="1"/>
</dbReference>
<comment type="caution">
    <text evidence="4">The sequence shown here is derived from an EMBL/GenBank/DDBJ whole genome shotgun (WGS) entry which is preliminary data.</text>
</comment>
<dbReference type="Proteomes" id="UP000305233">
    <property type="component" value="Unassembled WGS sequence"/>
</dbReference>
<feature type="transmembrane region" description="Helical" evidence="2">
    <location>
        <begin position="55"/>
        <end position="76"/>
    </location>
</feature>
<name>A0A4S5E300_9MICC</name>
<evidence type="ECO:0000313" key="5">
    <source>
        <dbReference type="Proteomes" id="UP000305233"/>
    </source>
</evidence>
<sequence>MSRPESRRKQRARARRDPREWHGQTIVTETDLSSTFETDDAADRRRTSRRRIRHGVVLVVLAGLLATAVYVAVGLARGDISFDALEPSPRPSPTSTCPAGPFELQDASSITVDVFNSTTIGGLAGTAAEQLRERAFAVREIGNQDVGPRGMTALIVAGEGGRANAFTVQRVIPEAIFVPDEREDRTVDVILGSAYEGLVEPDAVDATPAGLFCGGEETQAPTPGATTTSAPTPTAP</sequence>
<dbReference type="Pfam" id="PF13399">
    <property type="entry name" value="LytR_C"/>
    <property type="match status" value="1"/>
</dbReference>
<evidence type="ECO:0000256" key="2">
    <source>
        <dbReference type="SAM" id="Phobius"/>
    </source>
</evidence>
<evidence type="ECO:0000313" key="4">
    <source>
        <dbReference type="EMBL" id="THJ65795.1"/>
    </source>
</evidence>
<dbReference type="AlphaFoldDB" id="A0A4S5E300"/>
<keyword evidence="2" id="KW-0812">Transmembrane</keyword>
<feature type="region of interest" description="Disordered" evidence="1">
    <location>
        <begin position="214"/>
        <end position="236"/>
    </location>
</feature>
<evidence type="ECO:0000259" key="3">
    <source>
        <dbReference type="Pfam" id="PF13399"/>
    </source>
</evidence>
<dbReference type="InterPro" id="IPR027381">
    <property type="entry name" value="LytR/CpsA/Psr_C"/>
</dbReference>
<dbReference type="OrthoDB" id="4864198at2"/>
<feature type="compositionally biased region" description="Low complexity" evidence="1">
    <location>
        <begin position="218"/>
        <end position="236"/>
    </location>
</feature>
<accession>A0A4S5E300</accession>
<proteinExistence type="predicted"/>
<feature type="domain" description="LytR/CpsA/Psr regulator C-terminal" evidence="3">
    <location>
        <begin position="109"/>
        <end position="195"/>
    </location>
</feature>
<dbReference type="RefSeq" id="WP_136454864.1">
    <property type="nucleotide sequence ID" value="NZ_SSWH01000009.1"/>
</dbReference>
<feature type="region of interest" description="Disordered" evidence="1">
    <location>
        <begin position="1"/>
        <end position="26"/>
    </location>
</feature>
<keyword evidence="5" id="KW-1185">Reference proteome</keyword>
<evidence type="ECO:0000256" key="1">
    <source>
        <dbReference type="SAM" id="MobiDB-lite"/>
    </source>
</evidence>
<keyword evidence="2" id="KW-0472">Membrane</keyword>
<protein>
    <submittedName>
        <fullName evidence="4">LytR family transcriptional regulator</fullName>
    </submittedName>
</protein>
<organism evidence="4 5">
    <name type="scientific">Arthrobacter echini</name>
    <dbReference type="NCBI Taxonomy" id="1529066"/>
    <lineage>
        <taxon>Bacteria</taxon>
        <taxon>Bacillati</taxon>
        <taxon>Actinomycetota</taxon>
        <taxon>Actinomycetes</taxon>
        <taxon>Micrococcales</taxon>
        <taxon>Micrococcaceae</taxon>
        <taxon>Arthrobacter</taxon>
    </lineage>
</organism>